<name>A0A5E7KLD0_PSEFL</name>
<evidence type="ECO:0000313" key="2">
    <source>
        <dbReference type="Proteomes" id="UP000385207"/>
    </source>
</evidence>
<reference evidence="1 2" key="1">
    <citation type="submission" date="2019-09" db="EMBL/GenBank/DDBJ databases">
        <authorList>
            <person name="Chandra G."/>
            <person name="Truman W A."/>
        </authorList>
    </citation>
    <scope>NUCLEOTIDE SEQUENCE [LARGE SCALE GENOMIC DNA]</scope>
    <source>
        <strain evidence="1">PS862</strain>
    </source>
</reference>
<sequence>MPALPEVGQYTQEEKDGLEKWADEVGIGMDQLADRILQMTELRVIERRSAARLAADKATLRGRLAAHCAQGAQAENVVSIFPGR</sequence>
<evidence type="ECO:0000313" key="1">
    <source>
        <dbReference type="EMBL" id="VVP00863.1"/>
    </source>
</evidence>
<accession>A0A5E7KLD0</accession>
<organism evidence="1 2">
    <name type="scientific">Pseudomonas fluorescens</name>
    <dbReference type="NCBI Taxonomy" id="294"/>
    <lineage>
        <taxon>Bacteria</taxon>
        <taxon>Pseudomonadati</taxon>
        <taxon>Pseudomonadota</taxon>
        <taxon>Gammaproteobacteria</taxon>
        <taxon>Pseudomonadales</taxon>
        <taxon>Pseudomonadaceae</taxon>
        <taxon>Pseudomonas</taxon>
    </lineage>
</organism>
<dbReference type="Proteomes" id="UP000385207">
    <property type="component" value="Unassembled WGS sequence"/>
</dbReference>
<dbReference type="EMBL" id="CABVII010000011">
    <property type="protein sequence ID" value="VVP00863.1"/>
    <property type="molecule type" value="Genomic_DNA"/>
</dbReference>
<dbReference type="OrthoDB" id="6902032at2"/>
<proteinExistence type="predicted"/>
<gene>
    <name evidence="1" type="ORF">PS862_02838</name>
</gene>
<dbReference type="AlphaFoldDB" id="A0A5E7KLD0"/>
<protein>
    <submittedName>
        <fullName evidence="1">Uncharacterized protein</fullName>
    </submittedName>
</protein>
<dbReference type="RefSeq" id="WP_150784157.1">
    <property type="nucleotide sequence ID" value="NZ_CABVII010000011.1"/>
</dbReference>